<sequence>MSGSISGAPDPVQGYRVTDLVNMALRQIGVGAMGTTANHADLFDGVMQINMLLAQWQRKRWLVPNLVDRTCQADGQSVYYVGPGCDFNAPVRPAQIEAAYARLLPGGTYTVAGDFAAGDFPAVDYLVGRVVPAGGAYLGDFSPAFFSTDFDIGSDGLDQGLQPIDYPLTLIPSYEDYVNLGLKALSTWPSMAHYNPAYPAGELRPWPIPGAGRWELHILYHEPLAANLTIASVVNLPPEYWDAIMWTLAARLAPSYGQEASPTVVACAKAALSTIRNANVQVPTLGMPAVLTPLNNPFYWPGLERQRL</sequence>
<reference evidence="2" key="1">
    <citation type="journal article" date="2014" name="FEMS Microbiol. Lett.">
        <title>Draft Genomic DNA Sequence of the Facultatively Methylotrophic Bacterium Acidomonas methanolica type strain MB58.</title>
        <authorList>
            <person name="Higashiura N."/>
            <person name="Hadano H."/>
            <person name="Hirakawa H."/>
            <person name="Matsutani M."/>
            <person name="Takabe S."/>
            <person name="Matsushita K."/>
            <person name="Azuma Y."/>
        </authorList>
    </citation>
    <scope>NUCLEOTIDE SEQUENCE [LARGE SCALE GENOMIC DNA]</scope>
    <source>
        <strain evidence="2">MB58</strain>
    </source>
</reference>
<dbReference type="EMBL" id="BAND01000076">
    <property type="protein sequence ID" value="GAJ29731.1"/>
    <property type="molecule type" value="Genomic_DNA"/>
</dbReference>
<evidence type="ECO:0000313" key="2">
    <source>
        <dbReference type="Proteomes" id="UP000019760"/>
    </source>
</evidence>
<comment type="caution">
    <text evidence="1">The sequence shown here is derived from an EMBL/GenBank/DDBJ whole genome shotgun (WGS) entry which is preliminary data.</text>
</comment>
<dbReference type="OrthoDB" id="7283662at2"/>
<accession>A0A023D7I5</accession>
<dbReference type="Proteomes" id="UP000019760">
    <property type="component" value="Unassembled WGS sequence"/>
</dbReference>
<organism evidence="1 2">
    <name type="scientific">Acidomonas methanolica NBRC 104435</name>
    <dbReference type="NCBI Taxonomy" id="1231351"/>
    <lineage>
        <taxon>Bacteria</taxon>
        <taxon>Pseudomonadati</taxon>
        <taxon>Pseudomonadota</taxon>
        <taxon>Alphaproteobacteria</taxon>
        <taxon>Acetobacterales</taxon>
        <taxon>Acetobacteraceae</taxon>
        <taxon>Acidomonas</taxon>
    </lineage>
</organism>
<dbReference type="AlphaFoldDB" id="A0A023D7I5"/>
<gene>
    <name evidence="1" type="ORF">Amme_076_024</name>
</gene>
<keyword evidence="2" id="KW-1185">Reference proteome</keyword>
<dbReference type="InterPro" id="IPR038258">
    <property type="entry name" value="Gp4_sf"/>
</dbReference>
<evidence type="ECO:0000313" key="1">
    <source>
        <dbReference type="EMBL" id="GAJ29731.1"/>
    </source>
</evidence>
<proteinExistence type="predicted"/>
<dbReference type="Gene3D" id="1.10.3230.20">
    <property type="entry name" value="P22 tail accessory factor (Gp4)"/>
    <property type="match status" value="2"/>
</dbReference>
<reference evidence="1 2" key="2">
    <citation type="journal article" date="2014" name="FEMS Microbiol. Lett.">
        <title>Draft genomic DNA sequence of the facultatively methylotrophic bacterium Acidomonas methanolica type strain MB58.</title>
        <authorList>
            <person name="Higashiura N."/>
            <person name="Hadano H."/>
            <person name="Hirakawa H."/>
            <person name="Matsutani M."/>
            <person name="Takabe S."/>
            <person name="Matsushita K."/>
            <person name="Azuma Y."/>
        </authorList>
    </citation>
    <scope>NUCLEOTIDE SEQUENCE [LARGE SCALE GENOMIC DNA]</scope>
    <source>
        <strain evidence="1 2">MB58</strain>
    </source>
</reference>
<protein>
    <submittedName>
        <fullName evidence="1">Uncharacterized protein</fullName>
    </submittedName>
</protein>
<name>A0A023D7I5_ACIMT</name>
<dbReference type="RefSeq" id="WP_042059989.1">
    <property type="nucleotide sequence ID" value="NZ_BAND01000076.1"/>
</dbReference>